<proteinExistence type="inferred from homology"/>
<feature type="region of interest" description="Disordered" evidence="5">
    <location>
        <begin position="1486"/>
        <end position="1519"/>
    </location>
</feature>
<name>A0A371GSG5_MUCPR</name>
<dbReference type="SUPFAM" id="SSF52540">
    <property type="entry name" value="P-loop containing nucleoside triphosphate hydrolases"/>
    <property type="match status" value="1"/>
</dbReference>
<comment type="caution">
    <text evidence="7">The sequence shown here is derived from an EMBL/GenBank/DDBJ whole genome shotgun (WGS) entry which is preliminary data.</text>
</comment>
<dbReference type="GO" id="GO:0006952">
    <property type="term" value="P:defense response"/>
    <property type="evidence" value="ECO:0007669"/>
    <property type="project" value="UniProtKB-KW"/>
</dbReference>
<keyword evidence="3" id="KW-0611">Plant defense</keyword>
<evidence type="ECO:0000256" key="5">
    <source>
        <dbReference type="SAM" id="MobiDB-lite"/>
    </source>
</evidence>
<feature type="coiled-coil region" evidence="4">
    <location>
        <begin position="1731"/>
        <end position="1765"/>
    </location>
</feature>
<evidence type="ECO:0000256" key="4">
    <source>
        <dbReference type="SAM" id="Coils"/>
    </source>
</evidence>
<dbReference type="Gene3D" id="1.10.10.10">
    <property type="entry name" value="Winged helix-like DNA-binding domain superfamily/Winged helix DNA-binding domain"/>
    <property type="match status" value="1"/>
</dbReference>
<evidence type="ECO:0000256" key="1">
    <source>
        <dbReference type="ARBA" id="ARBA00008894"/>
    </source>
</evidence>
<evidence type="ECO:0000313" key="7">
    <source>
        <dbReference type="EMBL" id="RDX93489.1"/>
    </source>
</evidence>
<dbReference type="InterPro" id="IPR002182">
    <property type="entry name" value="NB-ARC"/>
</dbReference>
<evidence type="ECO:0000256" key="3">
    <source>
        <dbReference type="ARBA" id="ARBA00022821"/>
    </source>
</evidence>
<evidence type="ECO:0000313" key="8">
    <source>
        <dbReference type="Proteomes" id="UP000257109"/>
    </source>
</evidence>
<dbReference type="OrthoDB" id="1399370at2759"/>
<dbReference type="InterPro" id="IPR057135">
    <property type="entry name" value="At4g27190-like_LRR"/>
</dbReference>
<dbReference type="SMART" id="SM00382">
    <property type="entry name" value="AAA"/>
    <property type="match status" value="1"/>
</dbReference>
<dbReference type="InterPro" id="IPR032675">
    <property type="entry name" value="LRR_dom_sf"/>
</dbReference>
<feature type="compositionally biased region" description="Polar residues" evidence="5">
    <location>
        <begin position="1486"/>
        <end position="1495"/>
    </location>
</feature>
<sequence>MKKRRGNKNNLSMMITVEDWMSEAISGFFNALAEKFLDLTIGEAHYLCCFKTIVKEFEKEKGKLRNKRKSVQENVDAAKNRAEEILNDVTDWIQNADDLINEDTAMKKTCFSGLCPNCIWQYYRGKELVGKMLEISELKGLNFESVGRAAKLPGVEYHSSQYFIEFESRSSQCKQLLEALKDEQKYMVGLHGMGGTGKTTLVQKVGKEAKRSNLFDEVIFTTVSHAPDIRKIQDNIATPLGLKLEEGDQLQRAKKLWSRLTNGQRILVILDDVWEELKFEDIGIPSIDNHNSCRVLLTSRKLSVCNSMSCQSTIELELLSEEDAKTLFEKHTSLTDDSPKSLKKLAQQIANECKRSPVSYENLKDEKAKKLFFLCSLFPEDYEIHVEDLIRYGKGLGLFGEVDSYEAARIEMLTAKRKLLDACLLLKGREGCVKMHDLVRDAAHWIANYEIQGIMGSKVHATAKQSTIMYLYLHNVKRFSLPNQLDCTKLKILIVLCLDKEASVETPQAFFEGTKDLEVLAISRAENIRRKLSLSLPRSIEFLKILRTLCLRGFNLGDISVVQKLDLLETLELSDCSINRLPNGIVKLEKLRLLSLTRCAIEMNPYEVIGRLSQLEELYIMRSHDRCRWKFDKEVVASIFDKDNITPTLQRYHIQIGDDSGLYLSVDDSISRGLSIEYFDPNSNATIKDLVQRAEILHLKRIQGDYTTVAPHLVEAIGDMNDMIHLKLEVCSNIECLIDTSNFSSAVGSIFSKLVKIEVRGMDHLKELCHGPPPSDFLGNLEGLSIHLCHQLHGRLFVGNLNLSRLKVFQVEYCHMLTTMFTPSTAASLVLLEELIIEGCKELKNIIASEREDNRREQILQHDDDNQNDYGSMFPKLKTLDIIMCDQLECMLTVCPKMNTVGATGSEYLQPLSTAYCLSSQSLILRHVREMRLKNCLKTKLLFSLSVARTMLLEELRIKECHSLKNIVTDIGDDHSCMTCGSVFPRLKLLSVSDCSQMQYMLEQDSEEQNNNIEIHIDLPVLEQLTISNLPKLIGTCSIKYNVTYPSLKEFCLELCPEFIIKSISDFMICLDTRHLADTTIEDSGVIVKHLHTLEKLYIENSSIERIICLEELPIIDQHVSSSLKSLRLYNLHELRSIFMGPKHFLSLQNVQYLKIVGCSKLKVIFSASVLRNLQRMIYLEIKDCEELQEIMEEDEENQRQSNPHTQRVCFPQLIALVINRCHRLKRLISFSTFHEFPKLELMIIKEASQLDMFRRKQGDEIPQMNLWLPKVKYLVLMQLPNLADLSQQMELQTVAYSVVHHCPKLSFSSTTTLKDLKNILQDSNIDRNVQWELFEILETIMKETENENPMPEAIPQLPMVQEVQDLQVQSTPEKQLPCAQIITEADKEVVAVLDSEVETSSTCSEVITLSSSTDSDIHPYETSQEHVDEIVVSKQSLMDQQEALVETNFKLEMAWETIVPLPYEHNSTKEEVDHNLLEDPAAAKTIQSTNSDPRNPSPGPLFIPLQKASSQSPQLVGKQSIDEQINLEQGEIVENSSSNGTHHTADEPTNITQNVEGSTNGSVSKVVLNNATLPIPSTLPELRDSAFAPVGDLLTETSSLIYPISEVNVTSSTSVFKQRMSRSLLEELFNNANGDSFSPESRNSDSGMILKAELVCELKAELAVYLNMSLEAIIEANVLENVERIVNSLARETADAFQLNILKDFINRLKMFKESVPKAISTLQSSSAFFSNYEKMNMELNTKLDEGQERIEDLETKLSEISAEEYRIEMEIQQLINRKIEILDKKNFLASQLDQCTQVVSEDYEKWKALGEEMKSSTDKWLKSKEDLAHANASWKIFKDILGV</sequence>
<dbReference type="InterPro" id="IPR003593">
    <property type="entry name" value="AAA+_ATPase"/>
</dbReference>
<dbReference type="Pfam" id="PF23247">
    <property type="entry name" value="LRR_RPS2"/>
    <property type="match status" value="1"/>
</dbReference>
<keyword evidence="2" id="KW-0433">Leucine-rich repeat</keyword>
<organism evidence="7 8">
    <name type="scientific">Mucuna pruriens</name>
    <name type="common">Velvet bean</name>
    <name type="synonym">Dolichos pruriens</name>
    <dbReference type="NCBI Taxonomy" id="157652"/>
    <lineage>
        <taxon>Eukaryota</taxon>
        <taxon>Viridiplantae</taxon>
        <taxon>Streptophyta</taxon>
        <taxon>Embryophyta</taxon>
        <taxon>Tracheophyta</taxon>
        <taxon>Spermatophyta</taxon>
        <taxon>Magnoliopsida</taxon>
        <taxon>eudicotyledons</taxon>
        <taxon>Gunneridae</taxon>
        <taxon>Pentapetalae</taxon>
        <taxon>rosids</taxon>
        <taxon>fabids</taxon>
        <taxon>Fabales</taxon>
        <taxon>Fabaceae</taxon>
        <taxon>Papilionoideae</taxon>
        <taxon>50 kb inversion clade</taxon>
        <taxon>NPAAA clade</taxon>
        <taxon>indigoferoid/millettioid clade</taxon>
        <taxon>Phaseoleae</taxon>
        <taxon>Mucuna</taxon>
    </lineage>
</organism>
<dbReference type="Proteomes" id="UP000257109">
    <property type="component" value="Unassembled WGS sequence"/>
</dbReference>
<dbReference type="Gene3D" id="3.40.50.300">
    <property type="entry name" value="P-loop containing nucleotide triphosphate hydrolases"/>
    <property type="match status" value="1"/>
</dbReference>
<protein>
    <submittedName>
        <fullName evidence="7">Disease resistance protein</fullName>
    </submittedName>
</protein>
<dbReference type="PANTHER" id="PTHR33463">
    <property type="entry name" value="NB-ARC DOMAIN-CONTAINING PROTEIN-RELATED"/>
    <property type="match status" value="1"/>
</dbReference>
<dbReference type="InterPro" id="IPR050905">
    <property type="entry name" value="Plant_NBS-LRR"/>
</dbReference>
<feature type="domain" description="AAA+ ATPase" evidence="6">
    <location>
        <begin position="184"/>
        <end position="332"/>
    </location>
</feature>
<dbReference type="GO" id="GO:0043531">
    <property type="term" value="F:ADP binding"/>
    <property type="evidence" value="ECO:0007669"/>
    <property type="project" value="InterPro"/>
</dbReference>
<evidence type="ECO:0000259" key="6">
    <source>
        <dbReference type="SMART" id="SM00382"/>
    </source>
</evidence>
<dbReference type="InterPro" id="IPR027417">
    <property type="entry name" value="P-loop_NTPase"/>
</dbReference>
<comment type="similarity">
    <text evidence="1">Belongs to the disease resistance NB-LRR family.</text>
</comment>
<evidence type="ECO:0000256" key="2">
    <source>
        <dbReference type="ARBA" id="ARBA00022614"/>
    </source>
</evidence>
<feature type="coiled-coil region" evidence="4">
    <location>
        <begin position="54"/>
        <end position="88"/>
    </location>
</feature>
<dbReference type="PANTHER" id="PTHR33463:SF105">
    <property type="entry name" value="AND NB-ARC DOMAIN DISEASE RESISTANCE PROTEIN, PUTATIVE-RELATED"/>
    <property type="match status" value="1"/>
</dbReference>
<dbReference type="Pfam" id="PF00931">
    <property type="entry name" value="NB-ARC"/>
    <property type="match status" value="1"/>
</dbReference>
<feature type="non-terminal residue" evidence="7">
    <location>
        <position position="1"/>
    </location>
</feature>
<dbReference type="FunFam" id="3.40.50.300:FF:001091">
    <property type="entry name" value="Probable disease resistance protein At1g61300"/>
    <property type="match status" value="1"/>
</dbReference>
<reference evidence="7" key="1">
    <citation type="submission" date="2018-05" db="EMBL/GenBank/DDBJ databases">
        <title>Draft genome of Mucuna pruriens seed.</title>
        <authorList>
            <person name="Nnadi N.E."/>
            <person name="Vos R."/>
            <person name="Hasami M.H."/>
            <person name="Devisetty U.K."/>
            <person name="Aguiy J.C."/>
        </authorList>
    </citation>
    <scope>NUCLEOTIDE SEQUENCE [LARGE SCALE GENOMIC DNA]</scope>
    <source>
        <strain evidence="7">JCA_2017</strain>
    </source>
</reference>
<dbReference type="SUPFAM" id="SSF52058">
    <property type="entry name" value="L domain-like"/>
    <property type="match status" value="1"/>
</dbReference>
<keyword evidence="4" id="KW-0175">Coiled coil</keyword>
<dbReference type="PRINTS" id="PR00364">
    <property type="entry name" value="DISEASERSIST"/>
</dbReference>
<dbReference type="EMBL" id="QJKJ01004599">
    <property type="protein sequence ID" value="RDX93489.1"/>
    <property type="molecule type" value="Genomic_DNA"/>
</dbReference>
<keyword evidence="8" id="KW-1185">Reference proteome</keyword>
<accession>A0A371GSG5</accession>
<dbReference type="InterPro" id="IPR036388">
    <property type="entry name" value="WH-like_DNA-bd_sf"/>
</dbReference>
<gene>
    <name evidence="7" type="ORF">CR513_24239</name>
</gene>
<dbReference type="Gene3D" id="3.80.10.10">
    <property type="entry name" value="Ribonuclease Inhibitor"/>
    <property type="match status" value="2"/>
</dbReference>